<keyword evidence="2" id="KW-1185">Reference proteome</keyword>
<evidence type="ECO:0000313" key="1">
    <source>
        <dbReference type="EMBL" id="CAB4011179.1"/>
    </source>
</evidence>
<feature type="non-terminal residue" evidence="1">
    <location>
        <position position="115"/>
    </location>
</feature>
<dbReference type="AlphaFoldDB" id="A0A6S7I2Q5"/>
<dbReference type="Proteomes" id="UP001152795">
    <property type="component" value="Unassembled WGS sequence"/>
</dbReference>
<dbReference type="SUPFAM" id="SSF53067">
    <property type="entry name" value="Actin-like ATPase domain"/>
    <property type="match status" value="1"/>
</dbReference>
<dbReference type="PANTHER" id="PTHR12862">
    <property type="entry name" value="BADF TYPE ATPASE DOMAIN-CONTAINING PROTEIN"/>
    <property type="match status" value="1"/>
</dbReference>
<dbReference type="Gene3D" id="3.30.420.40">
    <property type="match status" value="1"/>
</dbReference>
<proteinExistence type="predicted"/>
<accession>A0A6S7I2Q5</accession>
<reference evidence="1" key="1">
    <citation type="submission" date="2020-04" db="EMBL/GenBank/DDBJ databases">
        <authorList>
            <person name="Alioto T."/>
            <person name="Alioto T."/>
            <person name="Gomez Garrido J."/>
        </authorList>
    </citation>
    <scope>NUCLEOTIDE SEQUENCE</scope>
    <source>
        <strain evidence="1">A484AB</strain>
    </source>
</reference>
<sequence>MATESEKYFGGIEGGGSCSNVVLLDGNGKVVGRSEGLGTNHWLIGVEKCAERVNEMVVKAKEIAGISVDTPLISLGLSLSGGEHPEFKKQMSDTMKSKYPNCSKVYHTCTDTFGS</sequence>
<organism evidence="1 2">
    <name type="scientific">Paramuricea clavata</name>
    <name type="common">Red gorgonian</name>
    <name type="synonym">Violescent sea-whip</name>
    <dbReference type="NCBI Taxonomy" id="317549"/>
    <lineage>
        <taxon>Eukaryota</taxon>
        <taxon>Metazoa</taxon>
        <taxon>Cnidaria</taxon>
        <taxon>Anthozoa</taxon>
        <taxon>Octocorallia</taxon>
        <taxon>Malacalcyonacea</taxon>
        <taxon>Plexauridae</taxon>
        <taxon>Paramuricea</taxon>
    </lineage>
</organism>
<gene>
    <name evidence="1" type="ORF">PACLA_8A088994</name>
</gene>
<dbReference type="GO" id="GO:0045127">
    <property type="term" value="F:N-acetylglucosamine kinase activity"/>
    <property type="evidence" value="ECO:0007669"/>
    <property type="project" value="InterPro"/>
</dbReference>
<dbReference type="InterPro" id="IPR043129">
    <property type="entry name" value="ATPase_NBD"/>
</dbReference>
<keyword evidence="1" id="KW-0418">Kinase</keyword>
<name>A0A6S7I2Q5_PARCT</name>
<evidence type="ECO:0000313" key="2">
    <source>
        <dbReference type="Proteomes" id="UP001152795"/>
    </source>
</evidence>
<keyword evidence="1" id="KW-0808">Transferase</keyword>
<dbReference type="EMBL" id="CACRXK020007058">
    <property type="protein sequence ID" value="CAB4011179.1"/>
    <property type="molecule type" value="Genomic_DNA"/>
</dbReference>
<dbReference type="InterPro" id="IPR039758">
    <property type="entry name" value="NAGK-like"/>
</dbReference>
<dbReference type="OrthoDB" id="311172at2759"/>
<comment type="caution">
    <text evidence="1">The sequence shown here is derived from an EMBL/GenBank/DDBJ whole genome shotgun (WGS) entry which is preliminary data.</text>
</comment>
<protein>
    <submittedName>
        <fullName evidence="1">N-acetyl-D-glucosamine kinase</fullName>
    </submittedName>
</protein>
<dbReference type="PANTHER" id="PTHR12862:SF0">
    <property type="entry name" value="N-ACETYL-D-GLUCOSAMINE KINASE"/>
    <property type="match status" value="1"/>
</dbReference>